<dbReference type="Proteomes" id="UP000314294">
    <property type="component" value="Unassembled WGS sequence"/>
</dbReference>
<organism evidence="1 2">
    <name type="scientific">Liparis tanakae</name>
    <name type="common">Tanaka's snailfish</name>
    <dbReference type="NCBI Taxonomy" id="230148"/>
    <lineage>
        <taxon>Eukaryota</taxon>
        <taxon>Metazoa</taxon>
        <taxon>Chordata</taxon>
        <taxon>Craniata</taxon>
        <taxon>Vertebrata</taxon>
        <taxon>Euteleostomi</taxon>
        <taxon>Actinopterygii</taxon>
        <taxon>Neopterygii</taxon>
        <taxon>Teleostei</taxon>
        <taxon>Neoteleostei</taxon>
        <taxon>Acanthomorphata</taxon>
        <taxon>Eupercaria</taxon>
        <taxon>Perciformes</taxon>
        <taxon>Cottioidei</taxon>
        <taxon>Cottales</taxon>
        <taxon>Liparidae</taxon>
        <taxon>Liparis</taxon>
    </lineage>
</organism>
<evidence type="ECO:0000313" key="2">
    <source>
        <dbReference type="Proteomes" id="UP000314294"/>
    </source>
</evidence>
<protein>
    <submittedName>
        <fullName evidence="1">Uncharacterized protein</fullName>
    </submittedName>
</protein>
<reference evidence="1 2" key="1">
    <citation type="submission" date="2019-03" db="EMBL/GenBank/DDBJ databases">
        <title>First draft genome of Liparis tanakae, snailfish: a comprehensive survey of snailfish specific genes.</title>
        <authorList>
            <person name="Kim W."/>
            <person name="Song I."/>
            <person name="Jeong J.-H."/>
            <person name="Kim D."/>
            <person name="Kim S."/>
            <person name="Ryu S."/>
            <person name="Song J.Y."/>
            <person name="Lee S.K."/>
        </authorList>
    </citation>
    <scope>NUCLEOTIDE SEQUENCE [LARGE SCALE GENOMIC DNA]</scope>
    <source>
        <tissue evidence="1">Muscle</tissue>
    </source>
</reference>
<keyword evidence="2" id="KW-1185">Reference proteome</keyword>
<accession>A0A4Z2FZK9</accession>
<evidence type="ECO:0000313" key="1">
    <source>
        <dbReference type="EMBL" id="TNN45994.1"/>
    </source>
</evidence>
<dbReference type="EMBL" id="SRLO01000814">
    <property type="protein sequence ID" value="TNN45994.1"/>
    <property type="molecule type" value="Genomic_DNA"/>
</dbReference>
<gene>
    <name evidence="1" type="ORF">EYF80_043803</name>
</gene>
<sequence>MSIDLMTSSHVWRVRTSMAVWTQPPAAAAARRSSCGEDEWTSGLCECCLETSDCCYGFWCCPCFACSTSRLLGHSLCLPLLDVCGCVIRPITTAMRVHVRQRYGIRDRCSL</sequence>
<dbReference type="OrthoDB" id="1045822at2759"/>
<comment type="caution">
    <text evidence="1">The sequence shown here is derived from an EMBL/GenBank/DDBJ whole genome shotgun (WGS) entry which is preliminary data.</text>
</comment>
<dbReference type="AlphaFoldDB" id="A0A4Z2FZK9"/>
<proteinExistence type="predicted"/>
<name>A0A4Z2FZK9_9TELE</name>